<dbReference type="InterPro" id="IPR020846">
    <property type="entry name" value="MFS_dom"/>
</dbReference>
<dbReference type="InterPro" id="IPR036259">
    <property type="entry name" value="MFS_trans_sf"/>
</dbReference>
<feature type="transmembrane region" description="Helical" evidence="6">
    <location>
        <begin position="285"/>
        <end position="304"/>
    </location>
</feature>
<dbReference type="PANTHER" id="PTHR23502:SF64">
    <property type="entry name" value="TRANSPORTER, PUTATIVE (AFU_ORTHOLOGUE AFUA_3G11760)-RELATED"/>
    <property type="match status" value="1"/>
</dbReference>
<reference evidence="8 9" key="1">
    <citation type="journal article" date="2011" name="Proc. Natl. Acad. Sci. U.S.A.">
        <title>Comparative genomics of xylose-fermenting fungi for enhanced biofuel production.</title>
        <authorList>
            <person name="Wohlbach D.J."/>
            <person name="Kuo A."/>
            <person name="Sato T.K."/>
            <person name="Potts K.M."/>
            <person name="Salamov A.A."/>
            <person name="LaButti K.M."/>
            <person name="Sun H."/>
            <person name="Clum A."/>
            <person name="Pangilinan J.L."/>
            <person name="Lindquist E.A."/>
            <person name="Lucas S."/>
            <person name="Lapidus A."/>
            <person name="Jin M."/>
            <person name="Gunawan C."/>
            <person name="Balan V."/>
            <person name="Dale B.E."/>
            <person name="Jeffries T.W."/>
            <person name="Zinkel R."/>
            <person name="Barry K.W."/>
            <person name="Grigoriev I.V."/>
            <person name="Gasch A.P."/>
        </authorList>
    </citation>
    <scope>NUCLEOTIDE SEQUENCE [LARGE SCALE GENOMIC DNA]</scope>
    <source>
        <strain evidence="9">ATCC 10573 / BCRC 21748 / CBS 615 / JCM 9827 / NBRC 10315 / NRRL Y-1498 / VKM Y-70</strain>
    </source>
</reference>
<feature type="transmembrane region" description="Helical" evidence="6">
    <location>
        <begin position="158"/>
        <end position="179"/>
    </location>
</feature>
<evidence type="ECO:0000313" key="8">
    <source>
        <dbReference type="EMBL" id="EGV66041.1"/>
    </source>
</evidence>
<dbReference type="EMBL" id="GL996512">
    <property type="protein sequence ID" value="EGV66041.1"/>
    <property type="molecule type" value="Genomic_DNA"/>
</dbReference>
<keyword evidence="2 6" id="KW-0812">Transmembrane</keyword>
<feature type="transmembrane region" description="Helical" evidence="6">
    <location>
        <begin position="367"/>
        <end position="385"/>
    </location>
</feature>
<organism evidence="9">
    <name type="scientific">Candida tenuis (strain ATCC 10573 / BCRC 21748 / CBS 615 / JCM 9827 / NBRC 10315 / NRRL Y-1498 / VKM Y-70)</name>
    <name type="common">Yeast</name>
    <name type="synonym">Yamadazyma tenuis</name>
    <dbReference type="NCBI Taxonomy" id="590646"/>
    <lineage>
        <taxon>Eukaryota</taxon>
        <taxon>Fungi</taxon>
        <taxon>Dikarya</taxon>
        <taxon>Ascomycota</taxon>
        <taxon>Saccharomycotina</taxon>
        <taxon>Pichiomycetes</taxon>
        <taxon>Debaryomycetaceae</taxon>
        <taxon>Yamadazyma</taxon>
    </lineage>
</organism>
<dbReference type="OrthoDB" id="3066029at2759"/>
<feature type="transmembrane region" description="Helical" evidence="6">
    <location>
        <begin position="133"/>
        <end position="152"/>
    </location>
</feature>
<comment type="subcellular location">
    <subcellularLocation>
        <location evidence="1">Membrane</location>
        <topology evidence="1">Multi-pass membrane protein</topology>
    </subcellularLocation>
</comment>
<dbReference type="PROSITE" id="PS50850">
    <property type="entry name" value="MFS"/>
    <property type="match status" value="1"/>
</dbReference>
<name>G3AZ95_CANTC</name>
<evidence type="ECO:0000256" key="6">
    <source>
        <dbReference type="SAM" id="Phobius"/>
    </source>
</evidence>
<sequence length="515" mass="56563">MDVGGFHEVPLDLRAITSEATSRQISRLQSRHSSVGDETSEPEVLHKTASEKDPKYARFSNKTKHVCLLISAMSGFLAPLSSLTILPAIPEIASRFNTTEEIINVSNAIYCVCMSLSPCIFSPCSDIYGRRYTFLFCSVMFCVSSALVAVSQNLAMFFVFRCMSGFFGTSFFSIGGHIVGDVYHPTQRGRAMAALVAGAQVGTGFGPVFGGIIVNFTSWRVILWVMMGAGAMVMVLAVFFLPETSVQTVHSLVLAEARKTNPSTRFVFVPFNPLRIMKALKYPNLSIDGFIAIATLYTMFQLQTPIRSVLEPRFHLDSPLYSGLFYLAPGMGYVTGSFIGGPWADWTVKRYMKKKGRRVPEDRLRTVLIPLGIMYPVSTMIYGWSIEYKKGGMAVPIIFLFMGGVAQTCIFPASNAYCVDSMPELGGDGIASSYFSRYVAAAVASASCLTSIKNIGLGWTCTITAIVLWIACGCAVVLIIWGEQMRIRALVKAGLRDADDLNSIQRQMVKRHKEI</sequence>
<dbReference type="InterPro" id="IPR011701">
    <property type="entry name" value="MFS"/>
</dbReference>
<feature type="transmembrane region" description="Helical" evidence="6">
    <location>
        <begin position="102"/>
        <end position="121"/>
    </location>
</feature>
<feature type="transmembrane region" description="Helical" evidence="6">
    <location>
        <begin position="191"/>
        <end position="215"/>
    </location>
</feature>
<dbReference type="Proteomes" id="UP000000707">
    <property type="component" value="Unassembled WGS sequence"/>
</dbReference>
<dbReference type="GO" id="GO:0005886">
    <property type="term" value="C:plasma membrane"/>
    <property type="evidence" value="ECO:0007669"/>
    <property type="project" value="TreeGrafter"/>
</dbReference>
<feature type="transmembrane region" description="Helical" evidence="6">
    <location>
        <begin position="397"/>
        <end position="417"/>
    </location>
</feature>
<feature type="transmembrane region" description="Helical" evidence="6">
    <location>
        <begin position="463"/>
        <end position="482"/>
    </location>
</feature>
<evidence type="ECO:0000256" key="1">
    <source>
        <dbReference type="ARBA" id="ARBA00004141"/>
    </source>
</evidence>
<feature type="compositionally biased region" description="Polar residues" evidence="5">
    <location>
        <begin position="27"/>
        <end position="37"/>
    </location>
</feature>
<dbReference type="AlphaFoldDB" id="G3AZ95"/>
<accession>G3AZ95</accession>
<evidence type="ECO:0000259" key="7">
    <source>
        <dbReference type="PROSITE" id="PS50850"/>
    </source>
</evidence>
<dbReference type="GO" id="GO:0022857">
    <property type="term" value="F:transmembrane transporter activity"/>
    <property type="evidence" value="ECO:0007669"/>
    <property type="project" value="InterPro"/>
</dbReference>
<dbReference type="eggNOG" id="KOG0255">
    <property type="taxonomic scope" value="Eukaryota"/>
</dbReference>
<feature type="transmembrane region" description="Helical" evidence="6">
    <location>
        <begin position="438"/>
        <end position="457"/>
    </location>
</feature>
<evidence type="ECO:0000313" key="9">
    <source>
        <dbReference type="Proteomes" id="UP000000707"/>
    </source>
</evidence>
<feature type="transmembrane region" description="Helical" evidence="6">
    <location>
        <begin position="324"/>
        <end position="346"/>
    </location>
</feature>
<protein>
    <recommendedName>
        <fullName evidence="7">Major facilitator superfamily (MFS) profile domain-containing protein</fullName>
    </recommendedName>
</protein>
<dbReference type="SUPFAM" id="SSF103473">
    <property type="entry name" value="MFS general substrate transporter"/>
    <property type="match status" value="1"/>
</dbReference>
<evidence type="ECO:0000256" key="5">
    <source>
        <dbReference type="SAM" id="MobiDB-lite"/>
    </source>
</evidence>
<dbReference type="GeneID" id="18248683"/>
<evidence type="ECO:0000256" key="4">
    <source>
        <dbReference type="ARBA" id="ARBA00023136"/>
    </source>
</evidence>
<evidence type="ECO:0000256" key="3">
    <source>
        <dbReference type="ARBA" id="ARBA00022989"/>
    </source>
</evidence>
<dbReference type="PANTHER" id="PTHR23502">
    <property type="entry name" value="MAJOR FACILITATOR SUPERFAMILY"/>
    <property type="match status" value="1"/>
</dbReference>
<evidence type="ECO:0000256" key="2">
    <source>
        <dbReference type="ARBA" id="ARBA00022692"/>
    </source>
</evidence>
<keyword evidence="4 6" id="KW-0472">Membrane</keyword>
<feature type="transmembrane region" description="Helical" evidence="6">
    <location>
        <begin position="221"/>
        <end position="241"/>
    </location>
</feature>
<feature type="region of interest" description="Disordered" evidence="5">
    <location>
        <begin position="27"/>
        <end position="47"/>
    </location>
</feature>
<dbReference type="Pfam" id="PF07690">
    <property type="entry name" value="MFS_1"/>
    <property type="match status" value="1"/>
</dbReference>
<keyword evidence="9" id="KW-1185">Reference proteome</keyword>
<keyword evidence="3 6" id="KW-1133">Transmembrane helix</keyword>
<feature type="domain" description="Major facilitator superfamily (MFS) profile" evidence="7">
    <location>
        <begin position="67"/>
        <end position="485"/>
    </location>
</feature>
<gene>
    <name evidence="8" type="ORF">CANTEDRAFT_119151</name>
</gene>
<dbReference type="KEGG" id="cten:18248683"/>
<proteinExistence type="predicted"/>
<dbReference type="Gene3D" id="1.20.1250.20">
    <property type="entry name" value="MFS general substrate transporter like domains"/>
    <property type="match status" value="1"/>
</dbReference>
<dbReference type="HOGENOM" id="CLU_008455_8_0_1"/>
<feature type="transmembrane region" description="Helical" evidence="6">
    <location>
        <begin position="66"/>
        <end position="90"/>
    </location>
</feature>